<dbReference type="InterPro" id="IPR045474">
    <property type="entry name" value="GEVED"/>
</dbReference>
<evidence type="ECO:0000259" key="6">
    <source>
        <dbReference type="Pfam" id="PF20009"/>
    </source>
</evidence>
<sequence length="1088" mass="115129">MSSHRPFRALKRVHGVALALGLSTAMLLSSGVTAPVAQAAPGDLPAVFATGGTGRYRDIIQWLQWGDYDTQFKGKAKPDVPVLDYGETKTYNNVREIAPGTKLRTTCTLSNLQHLGHKPFRDQRNDPLTEAQAKGPLVATIPGGWAGDVLDNLYNVGGPGSWSNGEQTWSEGMTYPKDYVNRNRMVIGLGNGYAYNGMNAKNSDKPWGTPGTDPSPTGFSSRLSFDYSCSASLETPTGTRNVPVQGLVFADAEASSKRSGRIIDGALFDEWGDEWVQASTTQNVTWRVLDRLRSANCGGVTSNAEISNNGKTLRLMPTGDECVYQEPGKYTSPNGIGGPSAVMLMEGATSATISLQGAGYSAVALGLVLATDFGDAPESYGNAGSLYEPAWRDGAIASTTDVFSNNLSLASMHVSQGTPSLGKEIDAEPYQQYSNDALGDDIDDLWWSDDEDAISGEVRIPAAPGLTWSKEVTCNGEGELYGWIDWDRNGKFEDAERSGWTDTNHDGKLQAGERGVGPACSGGKATLTWTIPENVSIDQANPAADVKTFMRLRITNDRDASGKPIEPAATGITGHGEVEDYAVTLYTEALLKLVKQVDNSAGYAPTPLKPEQWTLTATQNGQTRQGDGVLESAAVKPGTVTFSEAGKTAEAREGYILTDTVCAKHPQMNTAMTSVLSADKKSIELKNREWVVCTLINKPKPAVVEWSKVDAAGTKLPGSIWKLTGPSHPSGLNISDCIAGNCAGSQDKDPTPGHFRVEVNKWGDYAVQETAPPTGYTKSNTTFSISTTDATHLTGTPKSATGVTGDGIINQPAPGTLGWKKVDTVGATIASAPSAWTLTGPQVPANTIVQDCTAANCATGNYKDTNPAVGEFNVTVPKWGEYKITEQSAPAGYIAATGDFAFDTIDKDHLSVGLKTVAGVNNGGVVNQSQTGSVTWNKVDAANKQPLSGSSWNLTGPTGGTSATQVIEDCVVADATGCANKLDKDPVGGTLRVEGLALGAYTLTEQAAPAGYKLDSKTTHNFELKPSELNFTFKDPFTNEKTSVPTLPLTGGLGADLFIIGGGILGVAAMGFGIMRRRRQQHATVTVR</sequence>
<organism evidence="7 8">
    <name type="scientific">Actinomyces bovis</name>
    <dbReference type="NCBI Taxonomy" id="1658"/>
    <lineage>
        <taxon>Bacteria</taxon>
        <taxon>Bacillati</taxon>
        <taxon>Actinomycetota</taxon>
        <taxon>Actinomycetes</taxon>
        <taxon>Actinomycetales</taxon>
        <taxon>Actinomycetaceae</taxon>
        <taxon>Actinomyces</taxon>
    </lineage>
</organism>
<evidence type="ECO:0000256" key="1">
    <source>
        <dbReference type="SAM" id="MobiDB-lite"/>
    </source>
</evidence>
<keyword evidence="2" id="KW-0472">Membrane</keyword>
<dbReference type="InterPro" id="IPR013783">
    <property type="entry name" value="Ig-like_fold"/>
</dbReference>
<comment type="caution">
    <text evidence="7">The sequence shown here is derived from an EMBL/GenBank/DDBJ whole genome shotgun (WGS) entry which is preliminary data.</text>
</comment>
<feature type="compositionally biased region" description="Basic and acidic residues" evidence="1">
    <location>
        <begin position="498"/>
        <end position="508"/>
    </location>
</feature>
<feature type="chain" id="PRO_5047271680" evidence="3">
    <location>
        <begin position="40"/>
        <end position="1088"/>
    </location>
</feature>
<dbReference type="Pfam" id="PF18651">
    <property type="entry name" value="CshA_NR2"/>
    <property type="match status" value="1"/>
</dbReference>
<keyword evidence="8" id="KW-1185">Reference proteome</keyword>
<feature type="domain" description="SpaA-like prealbumin fold" evidence="4">
    <location>
        <begin position="932"/>
        <end position="1028"/>
    </location>
</feature>
<evidence type="ECO:0000313" key="7">
    <source>
        <dbReference type="EMBL" id="SPT52925.1"/>
    </source>
</evidence>
<proteinExistence type="predicted"/>
<feature type="domain" description="Surface adhesin CshA non-repetitive" evidence="5">
    <location>
        <begin position="60"/>
        <end position="368"/>
    </location>
</feature>
<keyword evidence="2" id="KW-0812">Transmembrane</keyword>
<keyword evidence="3" id="KW-0732">Signal</keyword>
<dbReference type="Pfam" id="PF17802">
    <property type="entry name" value="SpaA"/>
    <property type="match status" value="2"/>
</dbReference>
<dbReference type="Gene3D" id="2.60.40.10">
    <property type="entry name" value="Immunoglobulins"/>
    <property type="match status" value="3"/>
</dbReference>
<feature type="domain" description="SpaA-like prealbumin fold" evidence="4">
    <location>
        <begin position="704"/>
        <end position="790"/>
    </location>
</feature>
<feature type="signal peptide" evidence="3">
    <location>
        <begin position="1"/>
        <end position="39"/>
    </location>
</feature>
<dbReference type="InterPro" id="IPR041033">
    <property type="entry name" value="SpaA_PFL_dom_1"/>
</dbReference>
<name>A0ABY1VLN6_9ACTO</name>
<feature type="domain" description="GEVED" evidence="6">
    <location>
        <begin position="480"/>
        <end position="584"/>
    </location>
</feature>
<dbReference type="RefSeq" id="WP_172458342.1">
    <property type="nucleotide sequence ID" value="NZ_UAPQ01000001.1"/>
</dbReference>
<dbReference type="Pfam" id="PF20009">
    <property type="entry name" value="GEVED"/>
    <property type="match status" value="1"/>
</dbReference>
<dbReference type="EMBL" id="UAPQ01000001">
    <property type="protein sequence ID" value="SPT52925.1"/>
    <property type="molecule type" value="Genomic_DNA"/>
</dbReference>
<reference evidence="7 8" key="1">
    <citation type="submission" date="2018-06" db="EMBL/GenBank/DDBJ databases">
        <authorList>
            <consortium name="Pathogen Informatics"/>
            <person name="Doyle S."/>
        </authorList>
    </citation>
    <scope>NUCLEOTIDE SEQUENCE [LARGE SCALE GENOMIC DNA]</scope>
    <source>
        <strain evidence="7 8">NCTC11535</strain>
    </source>
</reference>
<accession>A0ABY1VLN6</accession>
<evidence type="ECO:0000256" key="3">
    <source>
        <dbReference type="SAM" id="SignalP"/>
    </source>
</evidence>
<gene>
    <name evidence="7" type="ORF">NCTC11535_00579</name>
</gene>
<feature type="transmembrane region" description="Helical" evidence="2">
    <location>
        <begin position="1053"/>
        <end position="1074"/>
    </location>
</feature>
<evidence type="ECO:0000259" key="4">
    <source>
        <dbReference type="Pfam" id="PF17802"/>
    </source>
</evidence>
<dbReference type="Proteomes" id="UP000250006">
    <property type="component" value="Unassembled WGS sequence"/>
</dbReference>
<protein>
    <submittedName>
        <fullName evidence="7">Predicted outer membrane protein</fullName>
    </submittedName>
</protein>
<feature type="region of interest" description="Disordered" evidence="1">
    <location>
        <begin position="498"/>
        <end position="517"/>
    </location>
</feature>
<evidence type="ECO:0000259" key="5">
    <source>
        <dbReference type="Pfam" id="PF18651"/>
    </source>
</evidence>
<dbReference type="InterPro" id="IPR040683">
    <property type="entry name" value="CshA_NR2"/>
</dbReference>
<evidence type="ECO:0000256" key="2">
    <source>
        <dbReference type="SAM" id="Phobius"/>
    </source>
</evidence>
<evidence type="ECO:0000313" key="8">
    <source>
        <dbReference type="Proteomes" id="UP000250006"/>
    </source>
</evidence>
<keyword evidence="2" id="KW-1133">Transmembrane helix</keyword>